<dbReference type="AlphaFoldDB" id="F8L9V5"/>
<dbReference type="HOGENOM" id="CLU_1119569_0_0_0"/>
<keyword evidence="2" id="KW-1185">Reference proteome</keyword>
<dbReference type="RefSeq" id="WP_013944125.1">
    <property type="nucleotide sequence ID" value="NC_015713.1"/>
</dbReference>
<evidence type="ECO:0000313" key="1">
    <source>
        <dbReference type="EMBL" id="CCB89659.1"/>
    </source>
</evidence>
<dbReference type="KEGG" id="sng:SNE_A17820"/>
<proteinExistence type="predicted"/>
<evidence type="ECO:0000313" key="2">
    <source>
        <dbReference type="Proteomes" id="UP000000496"/>
    </source>
</evidence>
<reference evidence="1 2" key="2">
    <citation type="journal article" date="2011" name="Mol. Biol. Evol.">
        <title>Unity in variety--the pan-genome of the Chlamydiae.</title>
        <authorList>
            <person name="Collingro A."/>
            <person name="Tischler P."/>
            <person name="Weinmaier T."/>
            <person name="Penz T."/>
            <person name="Heinz E."/>
            <person name="Brunham R.C."/>
            <person name="Read T.D."/>
            <person name="Bavoil P.M."/>
            <person name="Sachse K."/>
            <person name="Kahane S."/>
            <person name="Friedman M.G."/>
            <person name="Rattei T."/>
            <person name="Myers G.S."/>
            <person name="Horn M."/>
        </authorList>
    </citation>
    <scope>NUCLEOTIDE SEQUENCE [LARGE SCALE GENOMIC DNA]</scope>
    <source>
        <strain evidence="2">ATCC VR-1471 / Z</strain>
    </source>
</reference>
<dbReference type="EMBL" id="FR872582">
    <property type="protein sequence ID" value="CCB89659.1"/>
    <property type="molecule type" value="Genomic_DNA"/>
</dbReference>
<dbReference type="STRING" id="331113.SNE_A17820"/>
<reference key="1">
    <citation type="journal article" date="2011" name="Mol. Biol. Evol.">
        <title>Unity in variety -- the pan-genome of the Chlamydiae.</title>
        <authorList>
            <person name="Collingro A."/>
            <person name="Tischler P."/>
            <person name="Weinmaier T."/>
            <person name="Penz T."/>
            <person name="Heinz E."/>
            <person name="Brunham R.C."/>
            <person name="Read T.D."/>
            <person name="Bavoil P.M."/>
            <person name="Sachse K."/>
            <person name="Kahane S."/>
            <person name="Friedman M.G."/>
            <person name="Rattei T."/>
            <person name="Myers G.S.A."/>
            <person name="Horn M."/>
        </authorList>
    </citation>
    <scope>NUCLEOTIDE SEQUENCE</scope>
    <source>
        <strain>Z</strain>
    </source>
</reference>
<protein>
    <submittedName>
        <fullName evidence="1">Uncharacterized protein</fullName>
    </submittedName>
</protein>
<gene>
    <name evidence="1" type="ordered locus">SNE_A17820</name>
</gene>
<accession>F8L9V5</accession>
<organism evidence="1 2">
    <name type="scientific">Simkania negevensis (strain ATCC VR-1471 / DSM 27360 / Z)</name>
    <dbReference type="NCBI Taxonomy" id="331113"/>
    <lineage>
        <taxon>Bacteria</taxon>
        <taxon>Pseudomonadati</taxon>
        <taxon>Chlamydiota</taxon>
        <taxon>Chlamydiia</taxon>
        <taxon>Parachlamydiales</taxon>
        <taxon>Simkaniaceae</taxon>
        <taxon>Simkania</taxon>
    </lineage>
</organism>
<sequence>MMTAIQDFSYPKVPENSALSLSKKDSSIPGTFLVKPAKGIVLATKHYTGVEEVSQATDVLSHMGKGADMGEWIQGDSSKSPFKEKEIQKVKAEISSLWDSFSSSLFIQTVVRTILIADSYLEYFSFLKNAETPPGNVPIWDMIVPSAKLYSAAKKTVKGMQKIGDAKNTQASERGYGTLISGMTDGMSAMAKLGAIYFLYQVSPLAELVFMTTSYIGSLLELSQDQKTKQMEELDLIVLQKPTVMIPV</sequence>
<name>F8L9V5_SIMNZ</name>
<dbReference type="Proteomes" id="UP000000496">
    <property type="component" value="Chromosome gsn.131"/>
</dbReference>